<dbReference type="EMBL" id="KX354450">
    <property type="protein sequence ID" value="AOO54512.1"/>
    <property type="molecule type" value="Genomic_DNA"/>
</dbReference>
<dbReference type="Proteomes" id="UP000594565">
    <property type="component" value="Segment"/>
</dbReference>
<dbReference type="EMBL" id="MN270979">
    <property type="protein sequence ID" value="QIM09187.1"/>
    <property type="molecule type" value="Genomic_DNA"/>
</dbReference>
<evidence type="ECO:0000313" key="11">
    <source>
        <dbReference type="EMBL" id="QIM08721.1"/>
    </source>
</evidence>
<dbReference type="Proteomes" id="UP000503066">
    <property type="component" value="Genome"/>
</dbReference>
<evidence type="ECO:0000313" key="2">
    <source>
        <dbReference type="EMBL" id="AOO54512.1"/>
    </source>
</evidence>
<dbReference type="EMBL" id="MN270974">
    <property type="protein sequence ID" value="QIM08020.1"/>
    <property type="molecule type" value="Genomic_DNA"/>
</dbReference>
<dbReference type="KEGG" id="vg:41902233"/>
<dbReference type="EMBL" id="MN270978">
    <property type="protein sequence ID" value="QIM08954.1"/>
    <property type="molecule type" value="Genomic_DNA"/>
</dbReference>
<dbReference type="GeneID" id="41902233"/>
<reference evidence="2" key="1">
    <citation type="journal article" date="2016" name="Genome Announc.">
        <title>Complete genome sequence of an African swine fever virus isolate from Sardinia, Italy.</title>
        <authorList>
            <person name="Granberg F."/>
            <person name="Torresi C."/>
            <person name="Oggiano A."/>
            <person name="Malmberg M."/>
            <person name="Iscaro C."/>
            <person name="De Mia G.M."/>
            <person name="Sandor B."/>
        </authorList>
    </citation>
    <scope>NUCLEOTIDE SEQUENCE [LARGE SCALE GENOMIC DNA]</scope>
    <source>
        <strain evidence="2">47/Ss/2008</strain>
    </source>
</reference>
<evidence type="ECO:0000313" key="5">
    <source>
        <dbReference type="EMBL" id="QIM07319.1"/>
    </source>
</evidence>
<evidence type="ECO:0000256" key="1">
    <source>
        <dbReference type="SAM" id="Phobius"/>
    </source>
</evidence>
<reference evidence="17 18" key="2">
    <citation type="journal article" date="2020" name="Transbound. Emerg. Dis.">
        <title>The evolution of African swine fever virus in Sardinia (1978 to 2014) as revealed by whole genome sequencing and comparative analysis.</title>
        <authorList>
            <person name="Torresi C."/>
            <person name="Fiori M."/>
            <person name="Bertolotti L."/>
            <person name="Floris M."/>
            <person name="Colitti B."/>
            <person name="Giammarioli M."/>
            <person name="Dei Giudici S."/>
            <person name="Oggiano A."/>
            <person name="Malmberg M."/>
            <person name="De Mia G.M."/>
            <person name="Belak S."/>
            <person name="Granberg F."/>
        </authorList>
    </citation>
    <scope>NUCLEOTIDE SEQUENCE [LARGE SCALE GENOMIC DNA]</scope>
    <source>
        <strain evidence="5">139/Nu/1981</strain>
        <strain evidence="6">140/Or/1985</strain>
        <strain evidence="8">141/Nu/1990</strain>
        <strain evidence="9">142/Nu/1995</strain>
        <strain evidence="14">22653/Ca/2014</strain>
        <strain evidence="11">26/Ss/2004</strain>
        <strain evidence="3">56/Ca/1978</strain>
        <strain evidence="4">57/Ca/1979</strain>
        <strain evidence="10">60/Nu/1997</strain>
        <strain evidence="12">72407/Ss/2005</strain>
        <strain evidence="7">85/Ca/1985</strain>
        <strain evidence="13">97/Ot/2012</strain>
    </source>
</reference>
<evidence type="ECO:0000313" key="18">
    <source>
        <dbReference type="Proteomes" id="UP000500898"/>
    </source>
</evidence>
<protein>
    <submittedName>
        <fullName evidence="2">Uncharacterized protein</fullName>
    </submittedName>
</protein>
<keyword evidence="1" id="KW-0812">Transmembrane</keyword>
<name>A0A3G1EVB7_ASF</name>
<evidence type="ECO:0000313" key="8">
    <source>
        <dbReference type="EMBL" id="QIM08020.1"/>
    </source>
</evidence>
<evidence type="ECO:0000313" key="10">
    <source>
        <dbReference type="EMBL" id="QIM08488.1"/>
    </source>
</evidence>
<organismHost>
    <name type="scientific">Phacochoerus aethiopicus</name>
    <name type="common">Warthog</name>
    <dbReference type="NCBI Taxonomy" id="85517"/>
</organismHost>
<evidence type="ECO:0000313" key="3">
    <source>
        <dbReference type="EMBL" id="QIM06849.1"/>
    </source>
</evidence>
<sequence length="78" mass="8982">MPAALLGIVLYAGRIILLLRIVTLYLYHVLFSDIKYLQVTCGLILPVKPLPKKTKNMKTLSILYILLKIYKIFCLNFI</sequence>
<dbReference type="Proteomes" id="UP000501465">
    <property type="component" value="Segment"/>
</dbReference>
<evidence type="ECO:0000313" key="9">
    <source>
        <dbReference type="EMBL" id="QIM08255.1"/>
    </source>
</evidence>
<organismHost>
    <name type="scientific">Ornithodoros moubata</name>
    <name type="common">Soft tick</name>
    <name type="synonym">Argasid tick</name>
    <dbReference type="NCBI Taxonomy" id="6938"/>
</organismHost>
<dbReference type="EMBL" id="MN270973">
    <property type="protein sequence ID" value="QIM07787.1"/>
    <property type="molecule type" value="Genomic_DNA"/>
</dbReference>
<dbReference type="EMBL" id="MN270972">
    <property type="protein sequence ID" value="QIM07554.1"/>
    <property type="molecule type" value="Genomic_DNA"/>
</dbReference>
<dbReference type="EMBL" id="MN270969">
    <property type="protein sequence ID" value="QIM06849.1"/>
    <property type="molecule type" value="Genomic_DNA"/>
</dbReference>
<dbReference type="Proteomes" id="UP000500690">
    <property type="component" value="Segment"/>
</dbReference>
<dbReference type="Proteomes" id="UP000501990">
    <property type="component" value="Segment"/>
</dbReference>
<reference evidence="15" key="3">
    <citation type="journal article" date="2020" name="Vaccines (Basel)">
        <title>African Swine Fever Circulation among Free-Ranging Pigs in Sardinia: Data from the Eradication Program.</title>
        <authorList>
            <person name="Franzoni G."/>
            <person name="Dei Giudici S."/>
            <person name="Loi F."/>
            <person name="Sanna D."/>
            <person name="Floris M."/>
            <person name="Fiori M."/>
            <person name="Sanna M.L."/>
            <person name="Madrau P."/>
            <person name="Scarpa F."/>
            <person name="Zinellu S."/>
            <person name="Giammarioli M."/>
            <person name="Cappai S."/>
            <person name="De Mia G.M."/>
            <person name="Laddomada A."/>
            <person name="Rolesu S."/>
            <person name="Oggiano A."/>
        </authorList>
    </citation>
    <scope>NUCLEOTIDE SEQUENCE [LARGE SCALE GENOMIC DNA]</scope>
    <source>
        <strain evidence="15">103917/18</strain>
        <strain evidence="16">55234/18</strain>
    </source>
</reference>
<dbReference type="RefSeq" id="YP_009703425.1">
    <property type="nucleotide sequence ID" value="NC_044955.1"/>
</dbReference>
<dbReference type="EMBL" id="MT932578">
    <property type="protein sequence ID" value="QPL11884.1"/>
    <property type="molecule type" value="Genomic_DNA"/>
</dbReference>
<evidence type="ECO:0000313" key="4">
    <source>
        <dbReference type="EMBL" id="QIM07084.1"/>
    </source>
</evidence>
<accession>A0A3G1EVB7</accession>
<evidence type="ECO:0000313" key="15">
    <source>
        <dbReference type="EMBL" id="QPL11884.1"/>
    </source>
</evidence>
<evidence type="ECO:0000313" key="13">
    <source>
        <dbReference type="EMBL" id="QIM09187.1"/>
    </source>
</evidence>
<dbReference type="EMBL" id="MN270976">
    <property type="protein sequence ID" value="QIM08488.1"/>
    <property type="molecule type" value="Genomic_DNA"/>
</dbReference>
<dbReference type="Proteomes" id="UP000501235">
    <property type="component" value="Segment"/>
</dbReference>
<dbReference type="EMBL" id="MN270977">
    <property type="protein sequence ID" value="QIM08721.1"/>
    <property type="molecule type" value="Genomic_DNA"/>
</dbReference>
<organism evidence="2">
    <name type="scientific">African swine fever virus</name>
    <name type="common">ASFV</name>
    <dbReference type="NCBI Taxonomy" id="10497"/>
    <lineage>
        <taxon>Viruses</taxon>
        <taxon>Varidnaviria</taxon>
        <taxon>Bamfordvirae</taxon>
        <taxon>Nucleocytoviricota</taxon>
        <taxon>Pokkesviricetes</taxon>
        <taxon>Asfuvirales</taxon>
        <taxon>Asfarviridae</taxon>
        <taxon>Asfivirus</taxon>
        <taxon>Asfivirus haemorrhagiae</taxon>
    </lineage>
</organism>
<evidence type="ECO:0000313" key="17">
    <source>
        <dbReference type="Proteomes" id="UP000500690"/>
    </source>
</evidence>
<evidence type="ECO:0000313" key="14">
    <source>
        <dbReference type="EMBL" id="QIM09420.1"/>
    </source>
</evidence>
<evidence type="ECO:0000313" key="7">
    <source>
        <dbReference type="EMBL" id="QIM07787.1"/>
    </source>
</evidence>
<dbReference type="EMBL" id="MT932579">
    <property type="protein sequence ID" value="QPL12101.1"/>
    <property type="molecule type" value="Genomic_DNA"/>
</dbReference>
<proteinExistence type="predicted"/>
<organismHost>
    <name type="scientific">Ornithodoros</name>
    <name type="common">relapsing fever ticks</name>
    <dbReference type="NCBI Taxonomy" id="6937"/>
</organismHost>
<organismHost>
    <name type="scientific">Potamochoerus larvatus</name>
    <name type="common">Bushpig</name>
    <dbReference type="NCBI Taxonomy" id="273792"/>
</organismHost>
<evidence type="ECO:0000313" key="6">
    <source>
        <dbReference type="EMBL" id="QIM07554.1"/>
    </source>
</evidence>
<dbReference type="EMBL" id="MN270975">
    <property type="protein sequence ID" value="QIM08255.1"/>
    <property type="molecule type" value="Genomic_DNA"/>
</dbReference>
<organismHost>
    <name type="scientific">Phacochoerus africanus</name>
    <name type="common">Warthog</name>
    <dbReference type="NCBI Taxonomy" id="41426"/>
</organismHost>
<dbReference type="Proteomes" id="UP000503294">
    <property type="component" value="Segment"/>
</dbReference>
<organismHost>
    <name type="scientific">Sus scrofa</name>
    <name type="common">Pig</name>
    <dbReference type="NCBI Taxonomy" id="9823"/>
</organismHost>
<dbReference type="EMBL" id="MN270970">
    <property type="protein sequence ID" value="QIM07084.1"/>
    <property type="molecule type" value="Genomic_DNA"/>
</dbReference>
<gene>
    <name evidence="2" type="primary">URF61</name>
    <name evidence="3" type="synonym">URF061</name>
    <name evidence="2" type="ORF">AFSV47Ss_0207</name>
</gene>
<dbReference type="Proteomes" id="UP000266411">
    <property type="component" value="Segment"/>
</dbReference>
<evidence type="ECO:0000313" key="16">
    <source>
        <dbReference type="EMBL" id="QPL12101.1"/>
    </source>
</evidence>
<dbReference type="Proteomes" id="UP000501683">
    <property type="component" value="Segment"/>
</dbReference>
<dbReference type="Proteomes" id="UP000502933">
    <property type="component" value="Segment"/>
</dbReference>
<dbReference type="Proteomes" id="UP000502885">
    <property type="component" value="Segment"/>
</dbReference>
<dbReference type="EMBL" id="MN270971">
    <property type="protein sequence ID" value="QIM07319.1"/>
    <property type="molecule type" value="Genomic_DNA"/>
</dbReference>
<dbReference type="Proteomes" id="UP000502695">
    <property type="component" value="Segment"/>
</dbReference>
<keyword evidence="1" id="KW-0472">Membrane</keyword>
<dbReference type="Proteomes" id="UP000501487">
    <property type="component" value="Segment"/>
</dbReference>
<keyword evidence="1" id="KW-1133">Transmembrane helix</keyword>
<dbReference type="Proteomes" id="UP000500898">
    <property type="component" value="Segment"/>
</dbReference>
<feature type="transmembrane region" description="Helical" evidence="1">
    <location>
        <begin position="6"/>
        <end position="27"/>
    </location>
</feature>
<dbReference type="Proteomes" id="UP000594644">
    <property type="component" value="Segment"/>
</dbReference>
<dbReference type="EMBL" id="MN270980">
    <property type="protein sequence ID" value="QIM09420.1"/>
    <property type="molecule type" value="Genomic_DNA"/>
</dbReference>
<evidence type="ECO:0000313" key="12">
    <source>
        <dbReference type="EMBL" id="QIM08954.1"/>
    </source>
</evidence>